<dbReference type="AlphaFoldDB" id="A0A317R7W3"/>
<organism evidence="2 3">
    <name type="scientific">Melaminivora alkalimesophila</name>
    <dbReference type="NCBI Taxonomy" id="1165852"/>
    <lineage>
        <taxon>Bacteria</taxon>
        <taxon>Pseudomonadati</taxon>
        <taxon>Pseudomonadota</taxon>
        <taxon>Betaproteobacteria</taxon>
        <taxon>Burkholderiales</taxon>
        <taxon>Comamonadaceae</taxon>
        <taxon>Melaminivora</taxon>
    </lineage>
</organism>
<feature type="compositionally biased region" description="Basic and acidic residues" evidence="1">
    <location>
        <begin position="69"/>
        <end position="78"/>
    </location>
</feature>
<proteinExistence type="predicted"/>
<dbReference type="EMBL" id="QGUB01000010">
    <property type="protein sequence ID" value="PWW43600.1"/>
    <property type="molecule type" value="Genomic_DNA"/>
</dbReference>
<keyword evidence="3" id="KW-1185">Reference proteome</keyword>
<feature type="region of interest" description="Disordered" evidence="1">
    <location>
        <begin position="1"/>
        <end position="114"/>
    </location>
</feature>
<name>A0A317R7W3_9BURK</name>
<evidence type="ECO:0000313" key="3">
    <source>
        <dbReference type="Proteomes" id="UP000246483"/>
    </source>
</evidence>
<evidence type="ECO:0000313" key="2">
    <source>
        <dbReference type="EMBL" id="PWW43600.1"/>
    </source>
</evidence>
<reference evidence="2 3" key="1">
    <citation type="submission" date="2018-05" db="EMBL/GenBank/DDBJ databases">
        <title>Genomic Encyclopedia of Type Strains, Phase IV (KMG-IV): sequencing the most valuable type-strain genomes for metagenomic binning, comparative biology and taxonomic classification.</title>
        <authorList>
            <person name="Goeker M."/>
        </authorList>
    </citation>
    <scope>NUCLEOTIDE SEQUENCE [LARGE SCALE GENOMIC DNA]</scope>
    <source>
        <strain evidence="2 3">DSM 26006</strain>
    </source>
</reference>
<gene>
    <name evidence="2" type="ORF">DFR36_11037</name>
</gene>
<evidence type="ECO:0000256" key="1">
    <source>
        <dbReference type="SAM" id="MobiDB-lite"/>
    </source>
</evidence>
<dbReference type="OrthoDB" id="8811670at2"/>
<dbReference type="RefSeq" id="WP_019373962.1">
    <property type="nucleotide sequence ID" value="NZ_ALEE01000408.1"/>
</dbReference>
<feature type="compositionally biased region" description="Low complexity" evidence="1">
    <location>
        <begin position="17"/>
        <end position="31"/>
    </location>
</feature>
<sequence length="114" mass="12142">MVTRSIPGSLAADTPDEATAQAETSAEANATMSAEKDVSAGMDEITAHPLDDIPQDGPLDFDDGTMGHPRGDTRRTDGTWEDVGSDSGDIAPPSEIMSDRVEPSDEPDRREVRE</sequence>
<accession>A0A317R7W3</accession>
<comment type="caution">
    <text evidence="2">The sequence shown here is derived from an EMBL/GenBank/DDBJ whole genome shotgun (WGS) entry which is preliminary data.</text>
</comment>
<feature type="compositionally biased region" description="Basic and acidic residues" evidence="1">
    <location>
        <begin position="97"/>
        <end position="114"/>
    </location>
</feature>
<protein>
    <submittedName>
        <fullName evidence="2">Uncharacterized protein</fullName>
    </submittedName>
</protein>
<dbReference type="Proteomes" id="UP000246483">
    <property type="component" value="Unassembled WGS sequence"/>
</dbReference>